<dbReference type="InterPro" id="IPR045344">
    <property type="entry name" value="C-JID"/>
</dbReference>
<organism evidence="10 11">
    <name type="scientific">Gossypium mustelinum</name>
    <name type="common">Cotton</name>
    <name type="synonym">Gossypium caicoense</name>
    <dbReference type="NCBI Taxonomy" id="34275"/>
    <lineage>
        <taxon>Eukaryota</taxon>
        <taxon>Viridiplantae</taxon>
        <taxon>Streptophyta</taxon>
        <taxon>Embryophyta</taxon>
        <taxon>Tracheophyta</taxon>
        <taxon>Spermatophyta</taxon>
        <taxon>Magnoliopsida</taxon>
        <taxon>eudicotyledons</taxon>
        <taxon>Gunneridae</taxon>
        <taxon>Pentapetalae</taxon>
        <taxon>rosids</taxon>
        <taxon>malvids</taxon>
        <taxon>Malvales</taxon>
        <taxon>Malvaceae</taxon>
        <taxon>Malvoideae</taxon>
        <taxon>Gossypium</taxon>
    </lineage>
</organism>
<dbReference type="Pfam" id="PF01582">
    <property type="entry name" value="TIR"/>
    <property type="match status" value="1"/>
</dbReference>
<dbReference type="InterPro" id="IPR058192">
    <property type="entry name" value="WHD_ROQ1-like"/>
</dbReference>
<evidence type="ECO:0000256" key="3">
    <source>
        <dbReference type="ARBA" id="ARBA00022737"/>
    </source>
</evidence>
<dbReference type="InterPro" id="IPR042197">
    <property type="entry name" value="Apaf_helical"/>
</dbReference>
<accession>A0A5D2TD20</accession>
<dbReference type="InterPro" id="IPR035897">
    <property type="entry name" value="Toll_tir_struct_dom_sf"/>
</dbReference>
<dbReference type="Proteomes" id="UP000323597">
    <property type="component" value="Chromosome D10"/>
</dbReference>
<name>A0A5D2TD20_GOSMU</name>
<dbReference type="Gene3D" id="3.80.10.10">
    <property type="entry name" value="Ribonuclease Inhibitor"/>
    <property type="match status" value="2"/>
</dbReference>
<keyword evidence="6" id="KW-0520">NAD</keyword>
<evidence type="ECO:0000256" key="6">
    <source>
        <dbReference type="ARBA" id="ARBA00023027"/>
    </source>
</evidence>
<dbReference type="GO" id="GO:0007165">
    <property type="term" value="P:signal transduction"/>
    <property type="evidence" value="ECO:0007669"/>
    <property type="project" value="InterPro"/>
</dbReference>
<evidence type="ECO:0000256" key="4">
    <source>
        <dbReference type="ARBA" id="ARBA00022801"/>
    </source>
</evidence>
<evidence type="ECO:0000259" key="9">
    <source>
        <dbReference type="PROSITE" id="PS50104"/>
    </source>
</evidence>
<keyword evidence="5" id="KW-0611">Plant defense</keyword>
<comment type="catalytic activity">
    <reaction evidence="7">
        <text>NAD(+) + H2O = ADP-D-ribose + nicotinamide + H(+)</text>
        <dbReference type="Rhea" id="RHEA:16301"/>
        <dbReference type="ChEBI" id="CHEBI:15377"/>
        <dbReference type="ChEBI" id="CHEBI:15378"/>
        <dbReference type="ChEBI" id="CHEBI:17154"/>
        <dbReference type="ChEBI" id="CHEBI:57540"/>
        <dbReference type="ChEBI" id="CHEBI:57967"/>
        <dbReference type="EC" id="3.2.2.6"/>
    </reaction>
    <physiologicalReaction direction="left-to-right" evidence="7">
        <dbReference type="Rhea" id="RHEA:16302"/>
    </physiologicalReaction>
</comment>
<proteinExistence type="predicted"/>
<dbReference type="Gene3D" id="3.40.50.10140">
    <property type="entry name" value="Toll/interleukin-1 receptor homology (TIR) domain"/>
    <property type="match status" value="1"/>
</dbReference>
<dbReference type="SUPFAM" id="SSF52200">
    <property type="entry name" value="Toll/Interleukin receptor TIR domain"/>
    <property type="match status" value="1"/>
</dbReference>
<dbReference type="FunFam" id="3.40.50.10140:FF:000007">
    <property type="entry name" value="Disease resistance protein (TIR-NBS-LRR class)"/>
    <property type="match status" value="1"/>
</dbReference>
<dbReference type="EC" id="3.2.2.6" evidence="1"/>
<keyword evidence="2" id="KW-0433">Leucine-rich repeat</keyword>
<dbReference type="GO" id="GO:0043531">
    <property type="term" value="F:ADP binding"/>
    <property type="evidence" value="ECO:0007669"/>
    <property type="project" value="InterPro"/>
</dbReference>
<feature type="region of interest" description="Disordered" evidence="8">
    <location>
        <begin position="975"/>
        <end position="994"/>
    </location>
</feature>
<reference evidence="10 11" key="1">
    <citation type="submission" date="2019-07" db="EMBL/GenBank/DDBJ databases">
        <title>WGS assembly of Gossypium mustelinum.</title>
        <authorList>
            <person name="Chen Z.J."/>
            <person name="Sreedasyam A."/>
            <person name="Ando A."/>
            <person name="Song Q."/>
            <person name="De L."/>
            <person name="Hulse-Kemp A."/>
            <person name="Ding M."/>
            <person name="Ye W."/>
            <person name="Kirkbride R."/>
            <person name="Jenkins J."/>
            <person name="Plott C."/>
            <person name="Lovell J."/>
            <person name="Lin Y.-M."/>
            <person name="Vaughn R."/>
            <person name="Liu B."/>
            <person name="Li W."/>
            <person name="Simpson S."/>
            <person name="Scheffler B."/>
            <person name="Saski C."/>
            <person name="Grover C."/>
            <person name="Hu G."/>
            <person name="Conover J."/>
            <person name="Carlson J."/>
            <person name="Shu S."/>
            <person name="Boston L."/>
            <person name="Williams M."/>
            <person name="Peterson D."/>
            <person name="Mcgee K."/>
            <person name="Jones D."/>
            <person name="Wendel J."/>
            <person name="Stelly D."/>
            <person name="Grimwood J."/>
            <person name="Schmutz J."/>
        </authorList>
    </citation>
    <scope>NUCLEOTIDE SEQUENCE [LARGE SCALE GENOMIC DNA]</scope>
    <source>
        <strain evidence="10">1408120.09</strain>
    </source>
</reference>
<dbReference type="SUPFAM" id="SSF52058">
    <property type="entry name" value="L domain-like"/>
    <property type="match status" value="1"/>
</dbReference>
<dbReference type="InterPro" id="IPR000157">
    <property type="entry name" value="TIR_dom"/>
</dbReference>
<evidence type="ECO:0000256" key="2">
    <source>
        <dbReference type="ARBA" id="ARBA00022614"/>
    </source>
</evidence>
<keyword evidence="4" id="KW-0378">Hydrolase</keyword>
<dbReference type="EMBL" id="CM017658">
    <property type="protein sequence ID" value="TYI62960.1"/>
    <property type="molecule type" value="Genomic_DNA"/>
</dbReference>
<protein>
    <recommendedName>
        <fullName evidence="1">ADP-ribosyl cyclase/cyclic ADP-ribose hydrolase</fullName>
        <ecNumber evidence="1">3.2.2.6</ecNumber>
    </recommendedName>
</protein>
<dbReference type="SUPFAM" id="SSF52540">
    <property type="entry name" value="P-loop containing nucleoside triphosphate hydrolases"/>
    <property type="match status" value="1"/>
</dbReference>
<sequence>MASSSSSSRQVKHQVFLSFRGEDTRDNFTAHLLQALKDKGWTVFFDDDTLKKGEKISSALSNAIAASILSIIILSKDYASSNSCLGELSDIMDRKRNPTDKYIVLPIFYHVNPSHVQKIGGTFKTSFQKHESKQPADRVQRWKSAFQEVGALKGWHIGGKSDRYETEYIEDVVEYISKELDSNCTSVSEELVGIDDQKKIILGLIEQEHSRVIGLWGMGGIGKTTLADVVYSEICQNFESHLFLRNVSEKIKNVGNESLRNELFSKLLNQKGICINSPSIGHPYQERLNNKKVLVVLDDVSNPDQIEFMGVKHFGPESKIIVTSRDRQVKKLNENDSLQLFSTLAFNLLNPAADFQDLSCKFVGYAQGNPLALKVLGSKLYTKSRKEWESEVDSLKQYAEPKMSHILKSSLDGLRELEKNIFLDIACFFKGEKMDTVEKILSNYYMGAMSGIRNLVDKCLLDSIDCYSMHDMLEEIGKDIVRQECKEDPGKRSRLWFPEDVDQVLRYNKGTVSIEGIKLDMFQMDELQLCPSVFESMLNLKYICFYDSKIEKGYRNPKFLVDQVDSISLPNKLRYLCWDYFPLKTLSSFNPKNLVMLILRSGNMEQLWNENDHMIPNLSRATNLELLDCSYCESLVELPSLNHLASRDEDKLRLEGCYSLKKFPQVPSHFCYLDLRETEIEEVPDAIKYLHKLERLLLSKSKVEKVSINISKLELLSELNLSECPMSLKLLSELPPYMQNLNVQYCTSLEKVSFADQNLYQFDSLGDDLFGMLFCNCINLNPESIDNIEENAMLKIGSLAKKWAARYDWKYQREDFPRLICCFPGNKISADKFKYQRMNSSLSLKIAPNRGSGSRFLVFAICLVADLTHCHRFKYLNCICEYHLTAAGGGDSKSYISKISFFDCSEPNKYNGDHVFILSSNDMVEEDKNYEEASFKFYIIDNDDEVNEEEDYNKVERCGVHVFYVDATEKRVAGNKRSFSHDGEEGDGGLKRLK</sequence>
<evidence type="ECO:0000313" key="11">
    <source>
        <dbReference type="Proteomes" id="UP000323597"/>
    </source>
</evidence>
<evidence type="ECO:0000313" key="10">
    <source>
        <dbReference type="EMBL" id="TYI62960.1"/>
    </source>
</evidence>
<dbReference type="InterPro" id="IPR002182">
    <property type="entry name" value="NB-ARC"/>
</dbReference>
<dbReference type="PANTHER" id="PTHR11017">
    <property type="entry name" value="LEUCINE-RICH REPEAT-CONTAINING PROTEIN"/>
    <property type="match status" value="1"/>
</dbReference>
<keyword evidence="3" id="KW-0677">Repeat</keyword>
<dbReference type="InterPro" id="IPR032675">
    <property type="entry name" value="LRR_dom_sf"/>
</dbReference>
<dbReference type="InterPro" id="IPR036390">
    <property type="entry name" value="WH_DNA-bd_sf"/>
</dbReference>
<dbReference type="Pfam" id="PF20160">
    <property type="entry name" value="C-JID"/>
    <property type="match status" value="1"/>
</dbReference>
<dbReference type="InterPro" id="IPR027417">
    <property type="entry name" value="P-loop_NTPase"/>
</dbReference>
<feature type="domain" description="TIR" evidence="9">
    <location>
        <begin position="11"/>
        <end position="180"/>
    </location>
</feature>
<dbReference type="PROSITE" id="PS50104">
    <property type="entry name" value="TIR"/>
    <property type="match status" value="1"/>
</dbReference>
<dbReference type="Pfam" id="PF00931">
    <property type="entry name" value="NB-ARC"/>
    <property type="match status" value="1"/>
</dbReference>
<evidence type="ECO:0000256" key="7">
    <source>
        <dbReference type="ARBA" id="ARBA00047304"/>
    </source>
</evidence>
<dbReference type="GO" id="GO:0061809">
    <property type="term" value="F:NAD+ nucleosidase activity, cyclic ADP-ribose generating"/>
    <property type="evidence" value="ECO:0007669"/>
    <property type="project" value="UniProtKB-EC"/>
</dbReference>
<evidence type="ECO:0000256" key="8">
    <source>
        <dbReference type="SAM" id="MobiDB-lite"/>
    </source>
</evidence>
<dbReference type="SMART" id="SM00255">
    <property type="entry name" value="TIR"/>
    <property type="match status" value="1"/>
</dbReference>
<dbReference type="PRINTS" id="PR00364">
    <property type="entry name" value="DISEASERSIST"/>
</dbReference>
<dbReference type="PANTHER" id="PTHR11017:SF479">
    <property type="entry name" value="DISEASE RESISTANCE PROTEIN (TIR-NBS-LRR CLASS) FAMILY"/>
    <property type="match status" value="1"/>
</dbReference>
<evidence type="ECO:0000256" key="5">
    <source>
        <dbReference type="ARBA" id="ARBA00022821"/>
    </source>
</evidence>
<dbReference type="Pfam" id="PF23282">
    <property type="entry name" value="WHD_ROQ1"/>
    <property type="match status" value="1"/>
</dbReference>
<dbReference type="InterPro" id="IPR044974">
    <property type="entry name" value="Disease_R_plants"/>
</dbReference>
<dbReference type="GO" id="GO:0006952">
    <property type="term" value="P:defense response"/>
    <property type="evidence" value="ECO:0007669"/>
    <property type="project" value="UniProtKB-KW"/>
</dbReference>
<dbReference type="Gene3D" id="1.10.8.430">
    <property type="entry name" value="Helical domain of apoptotic protease-activating factors"/>
    <property type="match status" value="1"/>
</dbReference>
<gene>
    <name evidence="10" type="ORF">E1A91_D10G285900v1</name>
</gene>
<dbReference type="Gene3D" id="3.40.50.300">
    <property type="entry name" value="P-loop containing nucleotide triphosphate hydrolases"/>
    <property type="match status" value="1"/>
</dbReference>
<dbReference type="AlphaFoldDB" id="A0A5D2TD20"/>
<dbReference type="SUPFAM" id="SSF46785">
    <property type="entry name" value="Winged helix' DNA-binding domain"/>
    <property type="match status" value="1"/>
</dbReference>
<evidence type="ECO:0000256" key="1">
    <source>
        <dbReference type="ARBA" id="ARBA00011982"/>
    </source>
</evidence>
<keyword evidence="11" id="KW-1185">Reference proteome</keyword>